<organism evidence="3 4">
    <name type="scientific">Brooklawnia propionicigenes</name>
    <dbReference type="NCBI Taxonomy" id="3041175"/>
    <lineage>
        <taxon>Bacteria</taxon>
        <taxon>Bacillati</taxon>
        <taxon>Actinomycetota</taxon>
        <taxon>Actinomycetes</taxon>
        <taxon>Propionibacteriales</taxon>
        <taxon>Propionibacteriaceae</taxon>
        <taxon>Brooklawnia</taxon>
    </lineage>
</organism>
<keyword evidence="2" id="KW-1133">Transmembrane helix</keyword>
<dbReference type="EMBL" id="AP028056">
    <property type="protein sequence ID" value="BEH02356.1"/>
    <property type="molecule type" value="Genomic_DNA"/>
</dbReference>
<evidence type="ECO:0000256" key="2">
    <source>
        <dbReference type="SAM" id="Phobius"/>
    </source>
</evidence>
<sequence>MTEQHGTYHPTRRAADPIDTDATASGPTGADQNASDLTGADQTAIDPAATDLTYTDPTASDPTATGPTATEPANTNPTPAGPASDPESAAPARQQAPGTDTAPSEGLGDAPEEPIVSLPPIAAELAGYPLSKRTGEPRRPPVIVGAVAAFTCSAVVAVVTYWWYWWVAIHIENFATSSKLIELFDPRPGSGSSVVLVCVMAIIGVIMTAGPALAGYNAWHGALWSRFAGFAACATSLLAFFMIPWSWLALIFAAIGTGLIWLPQAKRYFDAYDHFANPPRPAIVPKTKVAYGPAPRFR</sequence>
<evidence type="ECO:0000313" key="3">
    <source>
        <dbReference type="EMBL" id="BEH02356.1"/>
    </source>
</evidence>
<keyword evidence="4" id="KW-1185">Reference proteome</keyword>
<feature type="transmembrane region" description="Helical" evidence="2">
    <location>
        <begin position="194"/>
        <end position="216"/>
    </location>
</feature>
<accession>A0AAN0K6W0</accession>
<feature type="compositionally biased region" description="Polar residues" evidence="1">
    <location>
        <begin position="52"/>
        <end position="61"/>
    </location>
</feature>
<dbReference type="KEGG" id="broo:brsh051_16370"/>
<dbReference type="Proteomes" id="UP001431656">
    <property type="component" value="Chromosome"/>
</dbReference>
<evidence type="ECO:0000313" key="4">
    <source>
        <dbReference type="Proteomes" id="UP001431656"/>
    </source>
</evidence>
<feature type="transmembrane region" description="Helical" evidence="2">
    <location>
        <begin position="142"/>
        <end position="164"/>
    </location>
</feature>
<gene>
    <name evidence="3" type="ORF">brsh051_16370</name>
</gene>
<feature type="transmembrane region" description="Helical" evidence="2">
    <location>
        <begin position="223"/>
        <end position="241"/>
    </location>
</feature>
<protein>
    <submittedName>
        <fullName evidence="3">Uncharacterized protein</fullName>
    </submittedName>
</protein>
<dbReference type="AlphaFoldDB" id="A0AAN0K6W0"/>
<feature type="transmembrane region" description="Helical" evidence="2">
    <location>
        <begin position="247"/>
        <end position="263"/>
    </location>
</feature>
<keyword evidence="2" id="KW-0472">Membrane</keyword>
<dbReference type="RefSeq" id="WP_286263921.1">
    <property type="nucleotide sequence ID" value="NZ_AP028056.1"/>
</dbReference>
<feature type="compositionally biased region" description="Low complexity" evidence="1">
    <location>
        <begin position="62"/>
        <end position="83"/>
    </location>
</feature>
<evidence type="ECO:0000256" key="1">
    <source>
        <dbReference type="SAM" id="MobiDB-lite"/>
    </source>
</evidence>
<name>A0AAN0K6W0_9ACTN</name>
<reference evidence="3" key="1">
    <citation type="journal article" date="2024" name="Int. J. Syst. Evol. Microbiol.">
        <title>Brooklawnia propionicigenes sp. nov., a facultatively anaerobic, propionate-producing bacterium isolated from a methanogenic reactor treating waste from cattle farms.</title>
        <authorList>
            <person name="Akita Y."/>
            <person name="Ueki A."/>
            <person name="Tonouchi A."/>
            <person name="Sugawara Y."/>
            <person name="Honma S."/>
            <person name="Kaku N."/>
            <person name="Ueki K."/>
        </authorList>
    </citation>
    <scope>NUCLEOTIDE SEQUENCE</scope>
    <source>
        <strain evidence="3">SH051</strain>
    </source>
</reference>
<feature type="compositionally biased region" description="Polar residues" evidence="1">
    <location>
        <begin position="22"/>
        <end position="36"/>
    </location>
</feature>
<keyword evidence="2" id="KW-0812">Transmembrane</keyword>
<proteinExistence type="predicted"/>
<feature type="region of interest" description="Disordered" evidence="1">
    <location>
        <begin position="1"/>
        <end position="114"/>
    </location>
</feature>